<dbReference type="InterPro" id="IPR015073">
    <property type="entry name" value="DUF1883"/>
</dbReference>
<feature type="domain" description="DUF1883" evidence="1">
    <location>
        <begin position="9"/>
        <end position="91"/>
    </location>
</feature>
<evidence type="ECO:0000259" key="1">
    <source>
        <dbReference type="Pfam" id="PF08980"/>
    </source>
</evidence>
<dbReference type="OrthoDB" id="7055795at2"/>
<name>A0A286HL64_9HYPH</name>
<organism evidence="2 3">
    <name type="scientific">Hoeflea halophila</name>
    <dbReference type="NCBI Taxonomy" id="714899"/>
    <lineage>
        <taxon>Bacteria</taxon>
        <taxon>Pseudomonadati</taxon>
        <taxon>Pseudomonadota</taxon>
        <taxon>Alphaproteobacteria</taxon>
        <taxon>Hyphomicrobiales</taxon>
        <taxon>Rhizobiaceae</taxon>
        <taxon>Hoeflea</taxon>
    </lineage>
</organism>
<sequence length="104" mass="11555">MKQPPLSKRYDLEEQTAGTIVEVVLSCINNVRLMDHANYLRYVEGEPFRSIGGRAEKSPIRLKVPASGHWHLVVDRQGFQALANSNVRTIAPRQANNSDATIAA</sequence>
<dbReference type="Gene3D" id="4.10.1210.10">
    <property type="entry name" value="Atu1913-like"/>
    <property type="match status" value="1"/>
</dbReference>
<dbReference type="Proteomes" id="UP000219465">
    <property type="component" value="Unassembled WGS sequence"/>
</dbReference>
<dbReference type="SUPFAM" id="SSF141099">
    <property type="entry name" value="Atu1913-like"/>
    <property type="match status" value="1"/>
</dbReference>
<evidence type="ECO:0000313" key="3">
    <source>
        <dbReference type="Proteomes" id="UP000219465"/>
    </source>
</evidence>
<accession>A0A286HL64</accession>
<dbReference type="RefSeq" id="WP_097104320.1">
    <property type="nucleotide sequence ID" value="NZ_OCPC01000001.1"/>
</dbReference>
<proteinExistence type="predicted"/>
<dbReference type="InterPro" id="IPR036488">
    <property type="entry name" value="DUF1883-like_sf"/>
</dbReference>
<gene>
    <name evidence="2" type="ORF">SAMN05877838_0287</name>
</gene>
<dbReference type="EMBL" id="OCPC01000001">
    <property type="protein sequence ID" value="SOE08563.1"/>
    <property type="molecule type" value="Genomic_DNA"/>
</dbReference>
<protein>
    <submittedName>
        <fullName evidence="2">Uncharacterized protein DUF1883</fullName>
    </submittedName>
</protein>
<dbReference type="Pfam" id="PF08980">
    <property type="entry name" value="DUF1883"/>
    <property type="match status" value="1"/>
</dbReference>
<evidence type="ECO:0000313" key="2">
    <source>
        <dbReference type="EMBL" id="SOE08563.1"/>
    </source>
</evidence>
<dbReference type="AlphaFoldDB" id="A0A286HL64"/>
<keyword evidence="3" id="KW-1185">Reference proteome</keyword>
<reference evidence="3" key="1">
    <citation type="submission" date="2017-08" db="EMBL/GenBank/DDBJ databases">
        <authorList>
            <person name="Varghese N."/>
            <person name="Submissions S."/>
        </authorList>
    </citation>
    <scope>NUCLEOTIDE SEQUENCE [LARGE SCALE GENOMIC DNA]</scope>
    <source>
        <strain evidence="3">KCTC 23107</strain>
    </source>
</reference>